<accession>A0A1W6L4B6</accession>
<keyword evidence="6" id="KW-1185">Reference proteome</keyword>
<evidence type="ECO:0000313" key="5">
    <source>
        <dbReference type="EMBL" id="ARN19093.1"/>
    </source>
</evidence>
<dbReference type="Pfam" id="PF04191">
    <property type="entry name" value="PEMT"/>
    <property type="match status" value="1"/>
</dbReference>
<evidence type="ECO:0000256" key="1">
    <source>
        <dbReference type="ARBA" id="ARBA00004127"/>
    </source>
</evidence>
<dbReference type="Proteomes" id="UP000193427">
    <property type="component" value="Chromosome"/>
</dbReference>
<dbReference type="PANTHER" id="PTHR43847">
    <property type="entry name" value="BLL3993 PROTEIN"/>
    <property type="match status" value="1"/>
</dbReference>
<evidence type="ECO:0000313" key="6">
    <source>
        <dbReference type="Proteomes" id="UP000193427"/>
    </source>
</evidence>
<gene>
    <name evidence="5" type="ORF">A4W93_03705</name>
</gene>
<evidence type="ECO:0000256" key="2">
    <source>
        <dbReference type="ARBA" id="ARBA00022692"/>
    </source>
</evidence>
<name>A0A1W6L4B6_9BURK</name>
<dbReference type="AlphaFoldDB" id="A0A1W6L4B6"/>
<protein>
    <submittedName>
        <fullName evidence="5">Isoprenylcysteine carboxyl methyltransferase</fullName>
    </submittedName>
</protein>
<keyword evidence="3" id="KW-1133">Transmembrane helix</keyword>
<keyword evidence="5" id="KW-0489">Methyltransferase</keyword>
<organism evidence="5 6">
    <name type="scientific">Piscinibacter gummiphilus</name>
    <dbReference type="NCBI Taxonomy" id="946333"/>
    <lineage>
        <taxon>Bacteria</taxon>
        <taxon>Pseudomonadati</taxon>
        <taxon>Pseudomonadota</taxon>
        <taxon>Betaproteobacteria</taxon>
        <taxon>Burkholderiales</taxon>
        <taxon>Sphaerotilaceae</taxon>
        <taxon>Piscinibacter</taxon>
    </lineage>
</organism>
<dbReference type="STRING" id="946333.A4W93_03705"/>
<comment type="subcellular location">
    <subcellularLocation>
        <location evidence="1">Endomembrane system</location>
        <topology evidence="1">Multi-pass membrane protein</topology>
    </subcellularLocation>
</comment>
<dbReference type="RefSeq" id="WP_085749333.1">
    <property type="nucleotide sequence ID" value="NZ_BSPR01000002.1"/>
</dbReference>
<dbReference type="GO" id="GO:0008168">
    <property type="term" value="F:methyltransferase activity"/>
    <property type="evidence" value="ECO:0007669"/>
    <property type="project" value="UniProtKB-KW"/>
</dbReference>
<keyword evidence="2" id="KW-0812">Transmembrane</keyword>
<evidence type="ECO:0000256" key="3">
    <source>
        <dbReference type="ARBA" id="ARBA00022989"/>
    </source>
</evidence>
<dbReference type="PANTHER" id="PTHR43847:SF1">
    <property type="entry name" value="BLL3993 PROTEIN"/>
    <property type="match status" value="1"/>
</dbReference>
<reference evidence="5 6" key="1">
    <citation type="submission" date="2016-04" db="EMBL/GenBank/DDBJ databases">
        <title>Complete genome sequence of natural rubber-degrading, novel Gram-negative bacterium, Rhizobacter gummiphilus strain NS21.</title>
        <authorList>
            <person name="Tabata M."/>
            <person name="Kasai D."/>
            <person name="Fukuda M."/>
        </authorList>
    </citation>
    <scope>NUCLEOTIDE SEQUENCE [LARGE SCALE GENOMIC DNA]</scope>
    <source>
        <strain evidence="5 6">NS21</strain>
    </source>
</reference>
<dbReference type="InterPro" id="IPR007318">
    <property type="entry name" value="Phopholipid_MeTrfase"/>
</dbReference>
<dbReference type="GO" id="GO:0012505">
    <property type="term" value="C:endomembrane system"/>
    <property type="evidence" value="ECO:0007669"/>
    <property type="project" value="UniProtKB-SubCell"/>
</dbReference>
<proteinExistence type="predicted"/>
<sequence>MTSIVLFAAVSALFVWISRHALRKPDSHGFYRFFAWECILALVLINFPVWTVDPFAPHQLVSWTLLAVSVFLVVDGLRLLRREGRPGAARTDAELLSFERTSQLVTSGTYRYIRHPMYASLILLAWGAFFKQASWTGAALASGASVALLLTALRDEAECIAHFGEAYAAYMGTSKRFVPFLV</sequence>
<dbReference type="EMBL" id="CP015118">
    <property type="protein sequence ID" value="ARN19093.1"/>
    <property type="molecule type" value="Genomic_DNA"/>
</dbReference>
<dbReference type="Gene3D" id="1.20.120.1630">
    <property type="match status" value="1"/>
</dbReference>
<keyword evidence="5" id="KW-0808">Transferase</keyword>
<keyword evidence="4" id="KW-0472">Membrane</keyword>
<dbReference type="OrthoDB" id="5293276at2"/>
<dbReference type="KEGG" id="rgu:A4W93_03705"/>
<dbReference type="GO" id="GO:0032259">
    <property type="term" value="P:methylation"/>
    <property type="evidence" value="ECO:0007669"/>
    <property type="project" value="UniProtKB-KW"/>
</dbReference>
<evidence type="ECO:0000256" key="4">
    <source>
        <dbReference type="ARBA" id="ARBA00023136"/>
    </source>
</evidence>
<dbReference type="InterPro" id="IPR052527">
    <property type="entry name" value="Metal_cation-efflux_comp"/>
</dbReference>